<protein>
    <submittedName>
        <fullName evidence="1">Uncharacterized protein</fullName>
    </submittedName>
</protein>
<organism evidence="1 2">
    <name type="scientific">Caerostris extrusa</name>
    <name type="common">Bark spider</name>
    <name type="synonym">Caerostris bankana</name>
    <dbReference type="NCBI Taxonomy" id="172846"/>
    <lineage>
        <taxon>Eukaryota</taxon>
        <taxon>Metazoa</taxon>
        <taxon>Ecdysozoa</taxon>
        <taxon>Arthropoda</taxon>
        <taxon>Chelicerata</taxon>
        <taxon>Arachnida</taxon>
        <taxon>Araneae</taxon>
        <taxon>Araneomorphae</taxon>
        <taxon>Entelegynae</taxon>
        <taxon>Araneoidea</taxon>
        <taxon>Araneidae</taxon>
        <taxon>Caerostris</taxon>
    </lineage>
</organism>
<dbReference type="EMBL" id="BPLR01004217">
    <property type="protein sequence ID" value="GIX93225.1"/>
    <property type="molecule type" value="Genomic_DNA"/>
</dbReference>
<sequence length="253" mass="28999">MSTMAALIKDVHGIAETLSSLSLESSGETDNTVNIFTNQTAPSISPKIETLRLPPDSTKHVGISCSSQDMASRTQFNGKLANFNRYKEIFAKLNCIFLGIAEILSFQKFEVEYFVIKNRINRIREVFLSNLNLLNDLIKNLEFLMTLLSREVYYQKNFLENVMVSGRLVIHKLEKAKIHVENCFKELSIRLNIHNFPENIDSSPDSVLMTTNSSGIEVWKKIKELLLQSQFDCIQAILEALNNFESFERKFYD</sequence>
<name>A0AAV4P9G6_CAEEX</name>
<reference evidence="1 2" key="1">
    <citation type="submission" date="2021-06" db="EMBL/GenBank/DDBJ databases">
        <title>Caerostris extrusa draft genome.</title>
        <authorList>
            <person name="Kono N."/>
            <person name="Arakawa K."/>
        </authorList>
    </citation>
    <scope>NUCLEOTIDE SEQUENCE [LARGE SCALE GENOMIC DNA]</scope>
</reference>
<evidence type="ECO:0000313" key="2">
    <source>
        <dbReference type="Proteomes" id="UP001054945"/>
    </source>
</evidence>
<dbReference type="AlphaFoldDB" id="A0AAV4P9G6"/>
<gene>
    <name evidence="1" type="ORF">CEXT_554141</name>
</gene>
<proteinExistence type="predicted"/>
<accession>A0AAV4P9G6</accession>
<dbReference type="Proteomes" id="UP001054945">
    <property type="component" value="Unassembled WGS sequence"/>
</dbReference>
<evidence type="ECO:0000313" key="1">
    <source>
        <dbReference type="EMBL" id="GIX93225.1"/>
    </source>
</evidence>
<comment type="caution">
    <text evidence="1">The sequence shown here is derived from an EMBL/GenBank/DDBJ whole genome shotgun (WGS) entry which is preliminary data.</text>
</comment>
<keyword evidence="2" id="KW-1185">Reference proteome</keyword>